<dbReference type="OrthoDB" id="8443340at2759"/>
<dbReference type="CDD" id="cd00070">
    <property type="entry name" value="GLECT"/>
    <property type="match status" value="1"/>
</dbReference>
<dbReference type="GeneID" id="123023091"/>
<reference evidence="4" key="1">
    <citation type="submission" date="2025-08" db="UniProtKB">
        <authorList>
            <consortium name="Ensembl"/>
        </authorList>
    </citation>
    <scope>IDENTIFICATION</scope>
</reference>
<dbReference type="PANTHER" id="PTHR11346:SF97">
    <property type="entry name" value="GALECTIN-1"/>
    <property type="match status" value="1"/>
</dbReference>
<name>A0A8D2KY70_VARKO</name>
<dbReference type="SMART" id="SM00908">
    <property type="entry name" value="Gal-bind_lectin"/>
    <property type="match status" value="1"/>
</dbReference>
<proteinExistence type="predicted"/>
<dbReference type="SMART" id="SM00276">
    <property type="entry name" value="GLECT"/>
    <property type="match status" value="1"/>
</dbReference>
<dbReference type="Ensembl" id="ENSVKKT00000014361.1">
    <property type="protein sequence ID" value="ENSVKKP00000014026.1"/>
    <property type="gene ID" value="ENSVKKG00000009656.1"/>
</dbReference>
<feature type="domain" description="Galectin" evidence="3">
    <location>
        <begin position="4"/>
        <end position="135"/>
    </location>
</feature>
<dbReference type="InterPro" id="IPR001079">
    <property type="entry name" value="Galectin_CRD"/>
</dbReference>
<dbReference type="PROSITE" id="PS51304">
    <property type="entry name" value="GALECTIN"/>
    <property type="match status" value="1"/>
</dbReference>
<accession>A0A8D2KY70</accession>
<sequence>MEHGLTVTHVNLQPGQSVEVKGTILPSCTGFEVNLGKDCDNLILHFNPRFNCKGDMNTIVCNSKRDGVWGEEERETKFPFEQGGKFQASFNFASSEIKVTLPEDQVICFPNLLDLDVIDYIEVAGDFKIKVLKFP</sequence>
<dbReference type="SUPFAM" id="SSF49899">
    <property type="entry name" value="Concanavalin A-like lectins/glucanases"/>
    <property type="match status" value="1"/>
</dbReference>
<dbReference type="Pfam" id="PF00337">
    <property type="entry name" value="Gal-bind_lectin"/>
    <property type="match status" value="1"/>
</dbReference>
<dbReference type="InterPro" id="IPR044156">
    <property type="entry name" value="Galectin-like"/>
</dbReference>
<dbReference type="FunFam" id="2.60.120.200:FF:000021">
    <property type="entry name" value="Galectin"/>
    <property type="match status" value="1"/>
</dbReference>
<dbReference type="GO" id="GO:0043236">
    <property type="term" value="F:laminin binding"/>
    <property type="evidence" value="ECO:0007669"/>
    <property type="project" value="TreeGrafter"/>
</dbReference>
<evidence type="ECO:0000256" key="1">
    <source>
        <dbReference type="ARBA" id="ARBA00022734"/>
    </source>
</evidence>
<dbReference type="RefSeq" id="XP_044285406.1">
    <property type="nucleotide sequence ID" value="XM_044429471.1"/>
</dbReference>
<evidence type="ECO:0000313" key="4">
    <source>
        <dbReference type="Ensembl" id="ENSVKKP00000014026.1"/>
    </source>
</evidence>
<organism evidence="4 5">
    <name type="scientific">Varanus komodoensis</name>
    <name type="common">Komodo dragon</name>
    <dbReference type="NCBI Taxonomy" id="61221"/>
    <lineage>
        <taxon>Eukaryota</taxon>
        <taxon>Metazoa</taxon>
        <taxon>Chordata</taxon>
        <taxon>Craniata</taxon>
        <taxon>Vertebrata</taxon>
        <taxon>Euteleostomi</taxon>
        <taxon>Lepidosauria</taxon>
        <taxon>Squamata</taxon>
        <taxon>Bifurcata</taxon>
        <taxon>Unidentata</taxon>
        <taxon>Episquamata</taxon>
        <taxon>Toxicofera</taxon>
        <taxon>Anguimorpha</taxon>
        <taxon>Paleoanguimorpha</taxon>
        <taxon>Varanoidea</taxon>
        <taxon>Varanidae</taxon>
        <taxon>Varanus</taxon>
    </lineage>
</organism>
<keyword evidence="5" id="KW-1185">Reference proteome</keyword>
<dbReference type="OMA" id="ICNSRQE"/>
<dbReference type="Proteomes" id="UP000694545">
    <property type="component" value="Unplaced"/>
</dbReference>
<dbReference type="GO" id="GO:0030395">
    <property type="term" value="F:lactose binding"/>
    <property type="evidence" value="ECO:0007669"/>
    <property type="project" value="TreeGrafter"/>
</dbReference>
<evidence type="ECO:0000256" key="2">
    <source>
        <dbReference type="RuleBase" id="RU102079"/>
    </source>
</evidence>
<dbReference type="PANTHER" id="PTHR11346">
    <property type="entry name" value="GALECTIN"/>
    <property type="match status" value="1"/>
</dbReference>
<reference evidence="4" key="2">
    <citation type="submission" date="2025-09" db="UniProtKB">
        <authorList>
            <consortium name="Ensembl"/>
        </authorList>
    </citation>
    <scope>IDENTIFICATION</scope>
</reference>
<evidence type="ECO:0000313" key="5">
    <source>
        <dbReference type="Proteomes" id="UP000694545"/>
    </source>
</evidence>
<evidence type="ECO:0000259" key="3">
    <source>
        <dbReference type="PROSITE" id="PS51304"/>
    </source>
</evidence>
<dbReference type="InterPro" id="IPR013320">
    <property type="entry name" value="ConA-like_dom_sf"/>
</dbReference>
<dbReference type="GO" id="GO:0005615">
    <property type="term" value="C:extracellular space"/>
    <property type="evidence" value="ECO:0007669"/>
    <property type="project" value="TreeGrafter"/>
</dbReference>
<keyword evidence="1 2" id="KW-0430">Lectin</keyword>
<dbReference type="AlphaFoldDB" id="A0A8D2KY70"/>
<dbReference type="KEGG" id="vko:123023091"/>
<dbReference type="Gene3D" id="2.60.120.200">
    <property type="match status" value="1"/>
</dbReference>
<gene>
    <name evidence="4" type="primary">LOC123023091</name>
</gene>
<protein>
    <recommendedName>
        <fullName evidence="2">Galectin</fullName>
    </recommendedName>
</protein>